<evidence type="ECO:0000313" key="1">
    <source>
        <dbReference type="EMBL" id="KAF3031180.1"/>
    </source>
</evidence>
<gene>
    <name evidence="1" type="ORF">E8E12_000880</name>
</gene>
<dbReference type="EMBL" id="SWKV01000186">
    <property type="protein sequence ID" value="KAF3031180.1"/>
    <property type="molecule type" value="Genomic_DNA"/>
</dbReference>
<dbReference type="AlphaFoldDB" id="A0A9P5BUF6"/>
<evidence type="ECO:0000313" key="2">
    <source>
        <dbReference type="Proteomes" id="UP000758155"/>
    </source>
</evidence>
<keyword evidence="2" id="KW-1185">Reference proteome</keyword>
<name>A0A9P5BUF6_9PLEO</name>
<sequence>MAASPFLDGIACALDPAATYGPHDIATSRMNGADLYGTDRSVLYSTDDTATFRTYDGAMHRTYDTAMYMTYDTAMHTTYDTALCRPDGADVYRPNVADVYRPNVADVGWLDNVVHDTASMFCSTALDTHSTLVDASNKPASIAFDCPAPGVYDGAATCTDEIEMTWPTASPSLNAESVNITNTLDRDSTRDLMSPEELQSLVQRIEYGSNATK</sequence>
<reference evidence="1" key="1">
    <citation type="submission" date="2019-04" db="EMBL/GenBank/DDBJ databases">
        <title>Sequencing of skin fungus with MAO and IRED activity.</title>
        <authorList>
            <person name="Marsaioli A.J."/>
            <person name="Bonatto J.M.C."/>
            <person name="Reis Junior O."/>
        </authorList>
    </citation>
    <scope>NUCLEOTIDE SEQUENCE</scope>
    <source>
        <strain evidence="1">28M1</strain>
    </source>
</reference>
<organism evidence="1 2">
    <name type="scientific">Didymella heteroderae</name>
    <dbReference type="NCBI Taxonomy" id="1769908"/>
    <lineage>
        <taxon>Eukaryota</taxon>
        <taxon>Fungi</taxon>
        <taxon>Dikarya</taxon>
        <taxon>Ascomycota</taxon>
        <taxon>Pezizomycotina</taxon>
        <taxon>Dothideomycetes</taxon>
        <taxon>Pleosporomycetidae</taxon>
        <taxon>Pleosporales</taxon>
        <taxon>Pleosporineae</taxon>
        <taxon>Didymellaceae</taxon>
        <taxon>Didymella</taxon>
    </lineage>
</organism>
<protein>
    <submittedName>
        <fullName evidence="1">Uncharacterized protein</fullName>
    </submittedName>
</protein>
<comment type="caution">
    <text evidence="1">The sequence shown here is derived from an EMBL/GenBank/DDBJ whole genome shotgun (WGS) entry which is preliminary data.</text>
</comment>
<dbReference type="Proteomes" id="UP000758155">
    <property type="component" value="Unassembled WGS sequence"/>
</dbReference>
<proteinExistence type="predicted"/>
<accession>A0A9P5BUF6</accession>